<protein>
    <submittedName>
        <fullName evidence="1">Uncharacterized protein</fullName>
    </submittedName>
</protein>
<gene>
    <name evidence="1" type="ORF">HA052_22215</name>
</gene>
<evidence type="ECO:0000313" key="2">
    <source>
        <dbReference type="Proteomes" id="UP001515641"/>
    </source>
</evidence>
<organism evidence="1 2">
    <name type="scientific">Chromobacterium fluminis</name>
    <dbReference type="NCBI Taxonomy" id="3044269"/>
    <lineage>
        <taxon>Bacteria</taxon>
        <taxon>Pseudomonadati</taxon>
        <taxon>Pseudomonadota</taxon>
        <taxon>Betaproteobacteria</taxon>
        <taxon>Neisseriales</taxon>
        <taxon>Chromobacteriaceae</taxon>
        <taxon>Chromobacterium</taxon>
    </lineage>
</organism>
<comment type="caution">
    <text evidence="1">The sequence shown here is derived from an EMBL/GenBank/DDBJ whole genome shotgun (WGS) entry which is preliminary data.</text>
</comment>
<reference evidence="1 2" key="1">
    <citation type="submission" date="2020-03" db="EMBL/GenBank/DDBJ databases">
        <title>Draft genome sequence of environmentally isolated cultures.</title>
        <authorList>
            <person name="Wilson H.S."/>
            <person name="De Leon M.E."/>
        </authorList>
    </citation>
    <scope>NUCLEOTIDE SEQUENCE [LARGE SCALE GENOMIC DNA]</scope>
    <source>
        <strain evidence="1 2">HSC-31F16</strain>
    </source>
</reference>
<dbReference type="Proteomes" id="UP001515641">
    <property type="component" value="Unassembled WGS sequence"/>
</dbReference>
<proteinExistence type="predicted"/>
<evidence type="ECO:0000313" key="1">
    <source>
        <dbReference type="EMBL" id="NHR07912.1"/>
    </source>
</evidence>
<accession>A0ABX0L7W4</accession>
<dbReference type="EMBL" id="JAAOMA010000045">
    <property type="protein sequence ID" value="NHR07912.1"/>
    <property type="molecule type" value="Genomic_DNA"/>
</dbReference>
<keyword evidence="2" id="KW-1185">Reference proteome</keyword>
<name>A0ABX0L7W4_9NEIS</name>
<sequence>MARTIEETTAWVAQTMAKKQGVLGVEKVGERSIRISREDYPPYVAGIVSKLSVSAQDVRDVLASDPTVDIVINVPSHGIWTGSAIEVTRAAGVAFGGMGDLQSCIAKEDPRAYVKSEFAFIERALRQHTKVSGITREADRLFLVHRHGAGDVRVLALYEYELTGEHLRTARERYSRFDLVLISNPNGKPTGGAKSVAEELQVETYMLGGLLGRLNRP</sequence>
<dbReference type="RefSeq" id="WP_166453638.1">
    <property type="nucleotide sequence ID" value="NZ_JAAOMA010000045.1"/>
</dbReference>